<proteinExistence type="predicted"/>
<accession>A0ACB7TJG9</accession>
<sequence>MGISFSRKGGPTRQVSPAREVPPCMMLDDVLELNERPLLCAVEQLTGAMRSGNPGEPRTIFCHDMDGNYKEDRLCNICWIRRKCFQAVCLVKQEYQRRPPDGAGLSRHRCFKRGPHLPSTILGTSGNSASARLTQSFCLHRYTTSNAEADLVDAAGYIVAEVR</sequence>
<reference evidence="1" key="1">
    <citation type="submission" date="2020-05" db="EMBL/GenBank/DDBJ databases">
        <title>Large-scale comparative analyses of tick genomes elucidate their genetic diversity and vector capacities.</title>
        <authorList>
            <person name="Jia N."/>
            <person name="Wang J."/>
            <person name="Shi W."/>
            <person name="Du L."/>
            <person name="Sun Y."/>
            <person name="Zhan W."/>
            <person name="Jiang J."/>
            <person name="Wang Q."/>
            <person name="Zhang B."/>
            <person name="Ji P."/>
            <person name="Sakyi L.B."/>
            <person name="Cui X."/>
            <person name="Yuan T."/>
            <person name="Jiang B."/>
            <person name="Yang W."/>
            <person name="Lam T.T.-Y."/>
            <person name="Chang Q."/>
            <person name="Ding S."/>
            <person name="Wang X."/>
            <person name="Zhu J."/>
            <person name="Ruan X."/>
            <person name="Zhao L."/>
            <person name="Wei J."/>
            <person name="Que T."/>
            <person name="Du C."/>
            <person name="Cheng J."/>
            <person name="Dai P."/>
            <person name="Han X."/>
            <person name="Huang E."/>
            <person name="Gao Y."/>
            <person name="Liu J."/>
            <person name="Shao H."/>
            <person name="Ye R."/>
            <person name="Li L."/>
            <person name="Wei W."/>
            <person name="Wang X."/>
            <person name="Wang C."/>
            <person name="Yang T."/>
            <person name="Huo Q."/>
            <person name="Li W."/>
            <person name="Guo W."/>
            <person name="Chen H."/>
            <person name="Zhou L."/>
            <person name="Ni X."/>
            <person name="Tian J."/>
            <person name="Zhou Y."/>
            <person name="Sheng Y."/>
            <person name="Liu T."/>
            <person name="Pan Y."/>
            <person name="Xia L."/>
            <person name="Li J."/>
            <person name="Zhao F."/>
            <person name="Cao W."/>
        </authorList>
    </citation>
    <scope>NUCLEOTIDE SEQUENCE</scope>
    <source>
        <strain evidence="1">Hyas-2018</strain>
    </source>
</reference>
<dbReference type="EMBL" id="CM023481">
    <property type="protein sequence ID" value="KAH6947195.1"/>
    <property type="molecule type" value="Genomic_DNA"/>
</dbReference>
<evidence type="ECO:0000313" key="1">
    <source>
        <dbReference type="EMBL" id="KAH6947195.1"/>
    </source>
</evidence>
<dbReference type="Proteomes" id="UP000821845">
    <property type="component" value="Chromosome 1"/>
</dbReference>
<organism evidence="1 2">
    <name type="scientific">Hyalomma asiaticum</name>
    <name type="common">Tick</name>
    <dbReference type="NCBI Taxonomy" id="266040"/>
    <lineage>
        <taxon>Eukaryota</taxon>
        <taxon>Metazoa</taxon>
        <taxon>Ecdysozoa</taxon>
        <taxon>Arthropoda</taxon>
        <taxon>Chelicerata</taxon>
        <taxon>Arachnida</taxon>
        <taxon>Acari</taxon>
        <taxon>Parasitiformes</taxon>
        <taxon>Ixodida</taxon>
        <taxon>Ixodoidea</taxon>
        <taxon>Ixodidae</taxon>
        <taxon>Hyalomminae</taxon>
        <taxon>Hyalomma</taxon>
    </lineage>
</organism>
<comment type="caution">
    <text evidence="1">The sequence shown here is derived from an EMBL/GenBank/DDBJ whole genome shotgun (WGS) entry which is preliminary data.</text>
</comment>
<evidence type="ECO:0000313" key="2">
    <source>
        <dbReference type="Proteomes" id="UP000821845"/>
    </source>
</evidence>
<protein>
    <submittedName>
        <fullName evidence="1">Uncharacterized protein</fullName>
    </submittedName>
</protein>
<name>A0ACB7TJG9_HYAAI</name>
<keyword evidence="2" id="KW-1185">Reference proteome</keyword>
<gene>
    <name evidence="1" type="ORF">HPB50_017554</name>
</gene>